<comment type="caution">
    <text evidence="1">The sequence shown here is derived from an EMBL/GenBank/DDBJ whole genome shotgun (WGS) entry which is preliminary data.</text>
</comment>
<sequence>MNFHFERLPPEVRQLIWEATLPERRVFHVSEISQANYTEDTDNPFMSNDTELDEQTFEFHIRHGPPMATQVCRESRAIALLRGFFLAPKKSLKKSSMTESSTGPWFNPQKDMLYLDRNMRHCLKAKLPLPVAGMDRVLHVGLEWRAWFRDVPRRPADEKPELSWITALEPLLLHCPRAETVAFVLPRVRRAGGVPSGREPYGAENYRCDLVQLPDNVTVPWDRPPLPSAGLAAFGVPGLALSQIVGQSVPTEWKVIRGQMEKAVNVLQGTETGDGDGDEYAHREIIQRRRPVHIRGWWLVRPGVPMSDEQQDIREFWT</sequence>
<dbReference type="EMBL" id="JANJQO010000006">
    <property type="protein sequence ID" value="KAJ2984116.1"/>
    <property type="molecule type" value="Genomic_DNA"/>
</dbReference>
<keyword evidence="2" id="KW-1185">Reference proteome</keyword>
<proteinExistence type="predicted"/>
<name>A0ACC1P060_9HYPO</name>
<accession>A0ACC1P060</accession>
<organism evidence="1 2">
    <name type="scientific">Zarea fungicola</name>
    <dbReference type="NCBI Taxonomy" id="93591"/>
    <lineage>
        <taxon>Eukaryota</taxon>
        <taxon>Fungi</taxon>
        <taxon>Dikarya</taxon>
        <taxon>Ascomycota</taxon>
        <taxon>Pezizomycotina</taxon>
        <taxon>Sordariomycetes</taxon>
        <taxon>Hypocreomycetidae</taxon>
        <taxon>Hypocreales</taxon>
        <taxon>Cordycipitaceae</taxon>
        <taxon>Zarea</taxon>
    </lineage>
</organism>
<evidence type="ECO:0000313" key="1">
    <source>
        <dbReference type="EMBL" id="KAJ2984116.1"/>
    </source>
</evidence>
<protein>
    <submittedName>
        <fullName evidence="1">Uncharacterized protein</fullName>
    </submittedName>
</protein>
<gene>
    <name evidence="1" type="ORF">NQ176_g183</name>
</gene>
<reference evidence="1" key="1">
    <citation type="submission" date="2022-08" db="EMBL/GenBank/DDBJ databases">
        <title>Genome Sequence of Lecanicillium fungicola.</title>
        <authorList>
            <person name="Buettner E."/>
        </authorList>
    </citation>
    <scope>NUCLEOTIDE SEQUENCE</scope>
    <source>
        <strain evidence="1">Babe33</strain>
    </source>
</reference>
<evidence type="ECO:0000313" key="2">
    <source>
        <dbReference type="Proteomes" id="UP001143910"/>
    </source>
</evidence>
<dbReference type="Proteomes" id="UP001143910">
    <property type="component" value="Unassembled WGS sequence"/>
</dbReference>